<dbReference type="InterPro" id="IPR036010">
    <property type="entry name" value="2Fe-2S_ferredoxin-like_sf"/>
</dbReference>
<dbReference type="InterPro" id="IPR006058">
    <property type="entry name" value="2Fe2S_fd_BS"/>
</dbReference>
<sequence length="88" mass="10167">MTWVMTSKMQFYLHEDESLLDGLLRTGHEVNYQCREGYCGSCRVRKVSSSHPIDYPFAPLAMIEVNEILPCCCRVQGVIYIDHELIPE</sequence>
<proteinExistence type="predicted"/>
<dbReference type="Gene3D" id="3.10.20.30">
    <property type="match status" value="1"/>
</dbReference>
<dbReference type="Proteomes" id="UP000321903">
    <property type="component" value="Unassembled WGS sequence"/>
</dbReference>
<dbReference type="InterPro" id="IPR001041">
    <property type="entry name" value="2Fe-2S_ferredoxin-type"/>
</dbReference>
<dbReference type="SUPFAM" id="SSF54292">
    <property type="entry name" value="2Fe-2S ferredoxin-like"/>
    <property type="match status" value="1"/>
</dbReference>
<dbReference type="RefSeq" id="WP_147221499.1">
    <property type="nucleotide sequence ID" value="NZ_CAJGYY010000001.1"/>
</dbReference>
<dbReference type="NCBIfam" id="NF007985">
    <property type="entry name" value="PRK10713.1"/>
    <property type="match status" value="1"/>
</dbReference>
<dbReference type="GO" id="GO:0051537">
    <property type="term" value="F:2 iron, 2 sulfur cluster binding"/>
    <property type="evidence" value="ECO:0007669"/>
    <property type="project" value="InterPro"/>
</dbReference>
<dbReference type="PROSITE" id="PS00197">
    <property type="entry name" value="2FE2S_FER_1"/>
    <property type="match status" value="1"/>
</dbReference>
<evidence type="ECO:0000313" key="2">
    <source>
        <dbReference type="EMBL" id="TXD97725.1"/>
    </source>
</evidence>
<accession>A0A5C7A4X0</accession>
<gene>
    <name evidence="2" type="ORF">ES754_01720</name>
</gene>
<dbReference type="OrthoDB" id="9796486at2"/>
<evidence type="ECO:0000259" key="1">
    <source>
        <dbReference type="PROSITE" id="PS51085"/>
    </source>
</evidence>
<dbReference type="AlphaFoldDB" id="A0A5C7A4X0"/>
<name>A0A5C7A4X0_9GAMM</name>
<feature type="domain" description="2Fe-2S ferredoxin-type" evidence="1">
    <location>
        <begin position="1"/>
        <end position="88"/>
    </location>
</feature>
<reference evidence="2 3" key="1">
    <citation type="submission" date="2019-08" db="EMBL/GenBank/DDBJ databases">
        <title>Genome sequence of Psychrobacter frigidicola ACAM304 (type strain).</title>
        <authorList>
            <person name="Bowman J.P."/>
        </authorList>
    </citation>
    <scope>NUCLEOTIDE SEQUENCE [LARGE SCALE GENOMIC DNA]</scope>
    <source>
        <strain evidence="2 3">ACAM 304</strain>
    </source>
</reference>
<comment type="caution">
    <text evidence="2">The sequence shown here is derived from an EMBL/GenBank/DDBJ whole genome shotgun (WGS) entry which is preliminary data.</text>
</comment>
<dbReference type="EMBL" id="VORZ01000001">
    <property type="protein sequence ID" value="TXD97725.1"/>
    <property type="molecule type" value="Genomic_DNA"/>
</dbReference>
<evidence type="ECO:0000313" key="3">
    <source>
        <dbReference type="Proteomes" id="UP000321903"/>
    </source>
</evidence>
<dbReference type="Pfam" id="PF00111">
    <property type="entry name" value="Fer2"/>
    <property type="match status" value="1"/>
</dbReference>
<keyword evidence="3" id="KW-1185">Reference proteome</keyword>
<dbReference type="CDD" id="cd00207">
    <property type="entry name" value="fer2"/>
    <property type="match status" value="1"/>
</dbReference>
<protein>
    <submittedName>
        <fullName evidence="2">2Fe-2S iron-sulfur cluster binding domain-containing protein</fullName>
    </submittedName>
</protein>
<dbReference type="PROSITE" id="PS51085">
    <property type="entry name" value="2FE2S_FER_2"/>
    <property type="match status" value="1"/>
</dbReference>
<dbReference type="InterPro" id="IPR012675">
    <property type="entry name" value="Beta-grasp_dom_sf"/>
</dbReference>
<organism evidence="2 3">
    <name type="scientific">Psychrobacter frigidicola</name>
    <dbReference type="NCBI Taxonomy" id="45611"/>
    <lineage>
        <taxon>Bacteria</taxon>
        <taxon>Pseudomonadati</taxon>
        <taxon>Pseudomonadota</taxon>
        <taxon>Gammaproteobacteria</taxon>
        <taxon>Moraxellales</taxon>
        <taxon>Moraxellaceae</taxon>
        <taxon>Psychrobacter</taxon>
    </lineage>
</organism>